<evidence type="ECO:0000313" key="1">
    <source>
        <dbReference type="EMBL" id="KAF2852004.1"/>
    </source>
</evidence>
<gene>
    <name evidence="1" type="ORF">T440DRAFT_478016</name>
</gene>
<organism evidence="1 2">
    <name type="scientific">Plenodomus tracheiphilus IPT5</name>
    <dbReference type="NCBI Taxonomy" id="1408161"/>
    <lineage>
        <taxon>Eukaryota</taxon>
        <taxon>Fungi</taxon>
        <taxon>Dikarya</taxon>
        <taxon>Ascomycota</taxon>
        <taxon>Pezizomycotina</taxon>
        <taxon>Dothideomycetes</taxon>
        <taxon>Pleosporomycetidae</taxon>
        <taxon>Pleosporales</taxon>
        <taxon>Pleosporineae</taxon>
        <taxon>Leptosphaeriaceae</taxon>
        <taxon>Plenodomus</taxon>
    </lineage>
</organism>
<accession>A0A6A7B9C9</accession>
<keyword evidence="2" id="KW-1185">Reference proteome</keyword>
<reference evidence="1" key="1">
    <citation type="submission" date="2020-01" db="EMBL/GenBank/DDBJ databases">
        <authorList>
            <consortium name="DOE Joint Genome Institute"/>
            <person name="Haridas S."/>
            <person name="Albert R."/>
            <person name="Binder M."/>
            <person name="Bloem J."/>
            <person name="Labutti K."/>
            <person name="Salamov A."/>
            <person name="Andreopoulos B."/>
            <person name="Baker S.E."/>
            <person name="Barry K."/>
            <person name="Bills G."/>
            <person name="Bluhm B.H."/>
            <person name="Cannon C."/>
            <person name="Castanera R."/>
            <person name="Culley D.E."/>
            <person name="Daum C."/>
            <person name="Ezra D."/>
            <person name="Gonzalez J.B."/>
            <person name="Henrissat B."/>
            <person name="Kuo A."/>
            <person name="Liang C."/>
            <person name="Lipzen A."/>
            <person name="Lutzoni F."/>
            <person name="Magnuson J."/>
            <person name="Mondo S."/>
            <person name="Nolan M."/>
            <person name="Ohm R."/>
            <person name="Pangilinan J."/>
            <person name="Park H.-J."/>
            <person name="Ramirez L."/>
            <person name="Alfaro M."/>
            <person name="Sun H."/>
            <person name="Tritt A."/>
            <person name="Yoshinaga Y."/>
            <person name="Zwiers L.-H."/>
            <person name="Turgeon B.G."/>
            <person name="Goodwin S.B."/>
            <person name="Spatafora J.W."/>
            <person name="Crous P.W."/>
            <person name="Grigoriev I.V."/>
        </authorList>
    </citation>
    <scope>NUCLEOTIDE SEQUENCE</scope>
    <source>
        <strain evidence="1">IPT5</strain>
    </source>
</reference>
<evidence type="ECO:0000313" key="2">
    <source>
        <dbReference type="Proteomes" id="UP000799423"/>
    </source>
</evidence>
<dbReference type="AlphaFoldDB" id="A0A6A7B9C9"/>
<sequence>MQASNIPAILKSSMPFLALPPELRLEIYSALITSCLATGTLPAMTGLLLSCHQIHCEFDASLSKLWRLLRILHNFDLTPAGYGPLKLHNVLCGERRSGVFENMVIEIPYSIIAYRHCICNRGQTMAKIQIKFLHRIVLLAKVVMLQAETEELLEVTRLVEPLRQAKRVWAARVEGEGPEDEDWWIVFDFVDGMVGMRKEVMVDEGW</sequence>
<name>A0A6A7B9C9_9PLEO</name>
<dbReference type="OrthoDB" id="3799368at2759"/>
<dbReference type="Proteomes" id="UP000799423">
    <property type="component" value="Unassembled WGS sequence"/>
</dbReference>
<proteinExistence type="predicted"/>
<protein>
    <submittedName>
        <fullName evidence="1">Uncharacterized protein</fullName>
    </submittedName>
</protein>
<dbReference type="EMBL" id="MU006300">
    <property type="protein sequence ID" value="KAF2852004.1"/>
    <property type="molecule type" value="Genomic_DNA"/>
</dbReference>